<accession>A0A8J2PHJ2</accession>
<comment type="caution">
    <text evidence="2">The sequence shown here is derived from an EMBL/GenBank/DDBJ whole genome shotgun (WGS) entry which is preliminary data.</text>
</comment>
<keyword evidence="3" id="KW-1185">Reference proteome</keyword>
<feature type="chain" id="PRO_5035148991" evidence="1">
    <location>
        <begin position="24"/>
        <end position="145"/>
    </location>
</feature>
<sequence length="145" mass="16507">MAREIAKVVVTALLFLGISEVLAYPRIVRQSSLDSSLLKGDLWKGYTSPGGPSTASLILLGFASVPNMPEEIKEDIKTLAGNVEKKEKELGHSMTDAEKDQFEDELEELPWYKRMNDWLEKNDAFKTNEFEDEDVERDQRAVHLY</sequence>
<reference evidence="2" key="1">
    <citation type="submission" date="2021-06" db="EMBL/GenBank/DDBJ databases">
        <authorList>
            <person name="Hodson N. C."/>
            <person name="Mongue J. A."/>
            <person name="Jaron S. K."/>
        </authorList>
    </citation>
    <scope>NUCLEOTIDE SEQUENCE</scope>
</reference>
<dbReference type="Proteomes" id="UP000708208">
    <property type="component" value="Unassembled WGS sequence"/>
</dbReference>
<dbReference type="AlphaFoldDB" id="A0A8J2PHJ2"/>
<organism evidence="2 3">
    <name type="scientific">Allacma fusca</name>
    <dbReference type="NCBI Taxonomy" id="39272"/>
    <lineage>
        <taxon>Eukaryota</taxon>
        <taxon>Metazoa</taxon>
        <taxon>Ecdysozoa</taxon>
        <taxon>Arthropoda</taxon>
        <taxon>Hexapoda</taxon>
        <taxon>Collembola</taxon>
        <taxon>Symphypleona</taxon>
        <taxon>Sminthuridae</taxon>
        <taxon>Allacma</taxon>
    </lineage>
</organism>
<evidence type="ECO:0000256" key="1">
    <source>
        <dbReference type="SAM" id="SignalP"/>
    </source>
</evidence>
<evidence type="ECO:0000313" key="2">
    <source>
        <dbReference type="EMBL" id="CAG7815455.1"/>
    </source>
</evidence>
<proteinExistence type="predicted"/>
<feature type="signal peptide" evidence="1">
    <location>
        <begin position="1"/>
        <end position="23"/>
    </location>
</feature>
<protein>
    <submittedName>
        <fullName evidence="2">Uncharacterized protein</fullName>
    </submittedName>
</protein>
<name>A0A8J2PHJ2_9HEXA</name>
<gene>
    <name evidence="2" type="ORF">AFUS01_LOCUS26133</name>
</gene>
<evidence type="ECO:0000313" key="3">
    <source>
        <dbReference type="Proteomes" id="UP000708208"/>
    </source>
</evidence>
<keyword evidence="1" id="KW-0732">Signal</keyword>
<dbReference type="EMBL" id="CAJVCH010344737">
    <property type="protein sequence ID" value="CAG7815455.1"/>
    <property type="molecule type" value="Genomic_DNA"/>
</dbReference>